<protein>
    <submittedName>
        <fullName evidence="1">Uncharacterized protein</fullName>
    </submittedName>
</protein>
<reference evidence="1" key="1">
    <citation type="submission" date="2020-05" db="EMBL/GenBank/DDBJ databases">
        <title>Large-scale comparative analyses of tick genomes elucidate their genetic diversity and vector capacities.</title>
        <authorList>
            <person name="Jia N."/>
            <person name="Wang J."/>
            <person name="Shi W."/>
            <person name="Du L."/>
            <person name="Sun Y."/>
            <person name="Zhan W."/>
            <person name="Jiang J."/>
            <person name="Wang Q."/>
            <person name="Zhang B."/>
            <person name="Ji P."/>
            <person name="Sakyi L.B."/>
            <person name="Cui X."/>
            <person name="Yuan T."/>
            <person name="Jiang B."/>
            <person name="Yang W."/>
            <person name="Lam T.T.-Y."/>
            <person name="Chang Q."/>
            <person name="Ding S."/>
            <person name="Wang X."/>
            <person name="Zhu J."/>
            <person name="Ruan X."/>
            <person name="Zhao L."/>
            <person name="Wei J."/>
            <person name="Que T."/>
            <person name="Du C."/>
            <person name="Cheng J."/>
            <person name="Dai P."/>
            <person name="Han X."/>
            <person name="Huang E."/>
            <person name="Gao Y."/>
            <person name="Liu J."/>
            <person name="Shao H."/>
            <person name="Ye R."/>
            <person name="Li L."/>
            <person name="Wei W."/>
            <person name="Wang X."/>
            <person name="Wang C."/>
            <person name="Yang T."/>
            <person name="Huo Q."/>
            <person name="Li W."/>
            <person name="Guo W."/>
            <person name="Chen H."/>
            <person name="Zhou L."/>
            <person name="Ni X."/>
            <person name="Tian J."/>
            <person name="Zhou Y."/>
            <person name="Sheng Y."/>
            <person name="Liu T."/>
            <person name="Pan Y."/>
            <person name="Xia L."/>
            <person name="Li J."/>
            <person name="Zhao F."/>
            <person name="Cao W."/>
        </authorList>
    </citation>
    <scope>NUCLEOTIDE SEQUENCE</scope>
    <source>
        <strain evidence="1">Hyas-2018</strain>
    </source>
</reference>
<evidence type="ECO:0000313" key="1">
    <source>
        <dbReference type="EMBL" id="KAH6932996.1"/>
    </source>
</evidence>
<proteinExistence type="predicted"/>
<keyword evidence="2" id="KW-1185">Reference proteome</keyword>
<name>A0ACB7SG33_HYAAI</name>
<sequence>MATLKARDLISDMMKLGNRGPPQAKVISLTHFNISVVGLALGLEDIECTSYTIYAGDVTMWSTGSKDGKIQQRAQLAVNVTEEYVVQMGFRCFSRKRNSYCTDLRDDAADLADGFILVRATKRSIPGAGMLSQGWIPSESWT</sequence>
<organism evidence="1 2">
    <name type="scientific">Hyalomma asiaticum</name>
    <name type="common">Tick</name>
    <dbReference type="NCBI Taxonomy" id="266040"/>
    <lineage>
        <taxon>Eukaryota</taxon>
        <taxon>Metazoa</taxon>
        <taxon>Ecdysozoa</taxon>
        <taxon>Arthropoda</taxon>
        <taxon>Chelicerata</taxon>
        <taxon>Arachnida</taxon>
        <taxon>Acari</taxon>
        <taxon>Parasitiformes</taxon>
        <taxon>Ixodida</taxon>
        <taxon>Ixodoidea</taxon>
        <taxon>Ixodidae</taxon>
        <taxon>Hyalomminae</taxon>
        <taxon>Hyalomma</taxon>
    </lineage>
</organism>
<dbReference type="EMBL" id="CM023484">
    <property type="protein sequence ID" value="KAH6932996.1"/>
    <property type="molecule type" value="Genomic_DNA"/>
</dbReference>
<evidence type="ECO:0000313" key="2">
    <source>
        <dbReference type="Proteomes" id="UP000821845"/>
    </source>
</evidence>
<dbReference type="Proteomes" id="UP000821845">
    <property type="component" value="Chromosome 4"/>
</dbReference>
<gene>
    <name evidence="1" type="ORF">HPB50_011252</name>
</gene>
<accession>A0ACB7SG33</accession>
<comment type="caution">
    <text evidence="1">The sequence shown here is derived from an EMBL/GenBank/DDBJ whole genome shotgun (WGS) entry which is preliminary data.</text>
</comment>